<dbReference type="PANTHER" id="PTHR30250:SF11">
    <property type="entry name" value="O-ANTIGEN TRANSPORTER-RELATED"/>
    <property type="match status" value="1"/>
</dbReference>
<protein>
    <recommendedName>
        <fullName evidence="9">Polysaccharide biosynthesis protein</fullName>
    </recommendedName>
</protein>
<feature type="transmembrane region" description="Helical" evidence="6">
    <location>
        <begin position="163"/>
        <end position="184"/>
    </location>
</feature>
<evidence type="ECO:0000256" key="5">
    <source>
        <dbReference type="ARBA" id="ARBA00023136"/>
    </source>
</evidence>
<evidence type="ECO:0000256" key="4">
    <source>
        <dbReference type="ARBA" id="ARBA00022989"/>
    </source>
</evidence>
<feature type="transmembrane region" description="Helical" evidence="6">
    <location>
        <begin position="431"/>
        <end position="449"/>
    </location>
</feature>
<organism evidence="7 8">
    <name type="scientific">Gulosibacter macacae</name>
    <dbReference type="NCBI Taxonomy" id="2488791"/>
    <lineage>
        <taxon>Bacteria</taxon>
        <taxon>Bacillati</taxon>
        <taxon>Actinomycetota</taxon>
        <taxon>Actinomycetes</taxon>
        <taxon>Micrococcales</taxon>
        <taxon>Microbacteriaceae</taxon>
        <taxon>Gulosibacter</taxon>
    </lineage>
</organism>
<dbReference type="RefSeq" id="WP_148097119.1">
    <property type="nucleotide sequence ID" value="NZ_RQVS01000012.1"/>
</dbReference>
<keyword evidence="3 6" id="KW-0812">Transmembrane</keyword>
<feature type="transmembrane region" description="Helical" evidence="6">
    <location>
        <begin position="133"/>
        <end position="151"/>
    </location>
</feature>
<dbReference type="PANTHER" id="PTHR30250">
    <property type="entry name" value="PST FAMILY PREDICTED COLANIC ACID TRANSPORTER"/>
    <property type="match status" value="1"/>
</dbReference>
<evidence type="ECO:0000256" key="6">
    <source>
        <dbReference type="SAM" id="Phobius"/>
    </source>
</evidence>
<keyword evidence="5 6" id="KW-0472">Membrane</keyword>
<feature type="transmembrane region" description="Helical" evidence="6">
    <location>
        <begin position="404"/>
        <end position="425"/>
    </location>
</feature>
<evidence type="ECO:0000256" key="2">
    <source>
        <dbReference type="ARBA" id="ARBA00022475"/>
    </source>
</evidence>
<feature type="transmembrane region" description="Helical" evidence="6">
    <location>
        <begin position="375"/>
        <end position="397"/>
    </location>
</feature>
<feature type="transmembrane region" description="Helical" evidence="6">
    <location>
        <begin position="7"/>
        <end position="25"/>
    </location>
</feature>
<dbReference type="OrthoDB" id="4771963at2"/>
<feature type="transmembrane region" description="Helical" evidence="6">
    <location>
        <begin position="31"/>
        <end position="49"/>
    </location>
</feature>
<evidence type="ECO:0000313" key="8">
    <source>
        <dbReference type="Proteomes" id="UP000274391"/>
    </source>
</evidence>
<reference evidence="7 8" key="1">
    <citation type="submission" date="2018-11" db="EMBL/GenBank/DDBJ databases">
        <title>YIM 102482-1 draft genome.</title>
        <authorList>
            <person name="Li G."/>
            <person name="Jiang Y."/>
        </authorList>
    </citation>
    <scope>NUCLEOTIDE SEQUENCE [LARGE SCALE GENOMIC DNA]</scope>
    <source>
        <strain evidence="7 8">YIM 102482-1</strain>
    </source>
</reference>
<keyword evidence="8" id="KW-1185">Reference proteome</keyword>
<name>A0A3P3VTJ4_9MICO</name>
<dbReference type="InterPro" id="IPR050833">
    <property type="entry name" value="Poly_Biosynth_Transport"/>
</dbReference>
<comment type="caution">
    <text evidence="7">The sequence shown here is derived from an EMBL/GenBank/DDBJ whole genome shotgun (WGS) entry which is preliminary data.</text>
</comment>
<sequence>MAFSTIFAGITGYLVIFLATSTLGAERFDGFNVYWALFFAISGIVQGIMHETTRGIRAASAADTTRKIVDENDNGIDDADEIVVSESATGTAVIEVLTPEEIEADRRRQLMRHGSHRVDAAELGLGARPLPTAALVGLVLGALMAATSPLWGPVLLPEGQQVLGTVLISVSTALLAVQSAFAGLLSGTARWRSFGILLTLEAAARIIVAAIASFLGDPMAGFMYATVAGAVVAPLMLPLTPLGREVGQLRTDVPLGAFLRRSANAMAAASAAAVLVVGFPVILQATRAGTEPIVLSNLLLAVLLTRAPILTPITSFQNALVVHFVDRFDKGRLALIVPVGVVLAVGIVGALLAWFLGPPIIEFMGEGFAMGGDVLASLTFAASLTGVLYVTGAATLAHEAHGHYVAGWWIASGLAIVILLAVPQIVLATELALVIGPLAGALYHALVGMRSRRHAVNADTAVTEED</sequence>
<dbReference type="GO" id="GO:0005886">
    <property type="term" value="C:plasma membrane"/>
    <property type="evidence" value="ECO:0007669"/>
    <property type="project" value="UniProtKB-SubCell"/>
</dbReference>
<feature type="transmembrane region" description="Helical" evidence="6">
    <location>
        <begin position="298"/>
        <end position="321"/>
    </location>
</feature>
<keyword evidence="2" id="KW-1003">Cell membrane</keyword>
<dbReference type="EMBL" id="RQVS01000012">
    <property type="protein sequence ID" value="RRJ86105.1"/>
    <property type="molecule type" value="Genomic_DNA"/>
</dbReference>
<feature type="transmembrane region" description="Helical" evidence="6">
    <location>
        <begin position="222"/>
        <end position="242"/>
    </location>
</feature>
<evidence type="ECO:0000313" key="7">
    <source>
        <dbReference type="EMBL" id="RRJ86105.1"/>
    </source>
</evidence>
<gene>
    <name evidence="7" type="ORF">EG850_10315</name>
</gene>
<dbReference type="Proteomes" id="UP000274391">
    <property type="component" value="Unassembled WGS sequence"/>
</dbReference>
<evidence type="ECO:0008006" key="9">
    <source>
        <dbReference type="Google" id="ProtNLM"/>
    </source>
</evidence>
<feature type="transmembrane region" description="Helical" evidence="6">
    <location>
        <begin position="263"/>
        <end position="286"/>
    </location>
</feature>
<accession>A0A3P3VTJ4</accession>
<evidence type="ECO:0000256" key="3">
    <source>
        <dbReference type="ARBA" id="ARBA00022692"/>
    </source>
</evidence>
<keyword evidence="4 6" id="KW-1133">Transmembrane helix</keyword>
<proteinExistence type="predicted"/>
<comment type="subcellular location">
    <subcellularLocation>
        <location evidence="1">Cell membrane</location>
        <topology evidence="1">Multi-pass membrane protein</topology>
    </subcellularLocation>
</comment>
<dbReference type="AlphaFoldDB" id="A0A3P3VTJ4"/>
<feature type="transmembrane region" description="Helical" evidence="6">
    <location>
        <begin position="196"/>
        <end position="216"/>
    </location>
</feature>
<evidence type="ECO:0000256" key="1">
    <source>
        <dbReference type="ARBA" id="ARBA00004651"/>
    </source>
</evidence>
<feature type="transmembrane region" description="Helical" evidence="6">
    <location>
        <begin position="333"/>
        <end position="355"/>
    </location>
</feature>